<dbReference type="AlphaFoldDB" id="A0A8H3KQV0"/>
<accession>A0A8H3KQV0</accession>
<evidence type="ECO:0000313" key="3">
    <source>
        <dbReference type="Proteomes" id="UP000615446"/>
    </source>
</evidence>
<gene>
    <name evidence="2" type="ORF">RCL2_000000200</name>
</gene>
<evidence type="ECO:0000313" key="2">
    <source>
        <dbReference type="EMBL" id="GES72433.1"/>
    </source>
</evidence>
<protein>
    <recommendedName>
        <fullName evidence="4">BAH domain-containing protein</fullName>
    </recommendedName>
</protein>
<dbReference type="EMBL" id="BLAL01000001">
    <property type="protein sequence ID" value="GES72433.1"/>
    <property type="molecule type" value="Genomic_DNA"/>
</dbReference>
<sequence>MLRNKPRKANIATLPFRIRNNFRRLPNRFLLSDNDDNEKMVQKDFEDDNISGEEYNEYGDGDDDLEQRSDDDHIEQRSDNGDDLEQRSDDDHIEQRSDNGDDLEQRSDDDHIEQRSDNGDDLEQRSNDDHLEQRSDNDHLEQRNDNDDDLEQRSNNEEGDTNMISTSSENETESDYIMSLKSDEEYETMSSDNEERHDSDISEEKLFVDEALAKDKLPSYDGDFAPYFQNLTTAALFCWIYKHNISTNAYEDLVDIIMRPEFNRDHIVKNIRRFRAWRERLPLPSISAKSISISSKKTPSTLKDSKMAYQLSISDIIWNVLNNPSLLKEMYFGAGVDSKTKSEYWHGTLWAESPLFGQEQLMISGEIYQCGDFVYYYDNERKLGRLRAILLNEENQQYWLRIQKVLDYSDLPGTFKGELRQNRSLSGEVWLQDEPFLTITTSQISEKVAADTLRITEILYKHHTHWHIRDATFSYQHPSEYISIRQPPSPTIPVYKLFLDIYYDDFGTFRNVYHSLGGVYVQFGNMPARQRKLLKNHFVLGFVPFGGNFNEFMLPFISEMKEFEQGKLMEVNGQDAWVIAGLGVVTADLPQGNDMCGVLRHNANKGCRTCTASRESLTNFSQDVPATSRYHHITDDQFKEIFNEPATTRQRRLCTEFGLRTRPSILDRLLRERHLQTPQDVYHATAGKIGRLLKLTCELFSQKGEDEFIKAWKNFEKPKKWSRLPNPISHNASFMMSDYLRLAMIMPFILNSFLETSSLKENESRSILRRIQESRINMAKNVIIACWVYVAKTMRMVFESKFTLDSYDELQKCLEEEMKILPKVFPEFANLPNLHINIHLLVHARTYGTLINTQVGIKEMVHRIFKAMVPRTNCKNVELDLLKQYTTLFAIRHLVDGGADQRLSQPCRGFATMSSNFRNLLTNWYITEDKVSNEQEPEENEEAISSPVDFITNIILKRSLSRQDRENIMKNLPNFKSELLLSFMDIGQKSALIYSQMGWYELATYTMEESDGVFSKVHLHIGDVVTIHEEDSGECYAIIKGIFKYKGNDDKYYAFITIDWFDNINRIHNVLKCPLFRIQTSQDIRWRRIFPISIIDHVQKVHFVYDTKIDLWIKNNYYFTAI</sequence>
<feature type="region of interest" description="Disordered" evidence="1">
    <location>
        <begin position="33"/>
        <end position="175"/>
    </location>
</feature>
<feature type="compositionally biased region" description="Basic and acidic residues" evidence="1">
    <location>
        <begin position="66"/>
        <end position="156"/>
    </location>
</feature>
<dbReference type="OrthoDB" id="2433735at2759"/>
<evidence type="ECO:0008006" key="4">
    <source>
        <dbReference type="Google" id="ProtNLM"/>
    </source>
</evidence>
<evidence type="ECO:0000256" key="1">
    <source>
        <dbReference type="SAM" id="MobiDB-lite"/>
    </source>
</evidence>
<dbReference type="Proteomes" id="UP000615446">
    <property type="component" value="Unassembled WGS sequence"/>
</dbReference>
<feature type="compositionally biased region" description="Acidic residues" evidence="1">
    <location>
        <begin position="45"/>
        <end position="65"/>
    </location>
</feature>
<proteinExistence type="predicted"/>
<organism evidence="2 3">
    <name type="scientific">Rhizophagus clarus</name>
    <dbReference type="NCBI Taxonomy" id="94130"/>
    <lineage>
        <taxon>Eukaryota</taxon>
        <taxon>Fungi</taxon>
        <taxon>Fungi incertae sedis</taxon>
        <taxon>Mucoromycota</taxon>
        <taxon>Glomeromycotina</taxon>
        <taxon>Glomeromycetes</taxon>
        <taxon>Glomerales</taxon>
        <taxon>Glomeraceae</taxon>
        <taxon>Rhizophagus</taxon>
    </lineage>
</organism>
<reference evidence="2" key="1">
    <citation type="submission" date="2019-10" db="EMBL/GenBank/DDBJ databases">
        <title>Conservation and host-specific expression of non-tandemly repeated heterogenous ribosome RNA gene in arbuscular mycorrhizal fungi.</title>
        <authorList>
            <person name="Maeda T."/>
            <person name="Kobayashi Y."/>
            <person name="Nakagawa T."/>
            <person name="Ezawa T."/>
            <person name="Yamaguchi K."/>
            <person name="Bino T."/>
            <person name="Nishimoto Y."/>
            <person name="Shigenobu S."/>
            <person name="Kawaguchi M."/>
        </authorList>
    </citation>
    <scope>NUCLEOTIDE SEQUENCE</scope>
    <source>
        <strain evidence="2">HR1</strain>
    </source>
</reference>
<name>A0A8H3KQV0_9GLOM</name>
<comment type="caution">
    <text evidence="2">The sequence shown here is derived from an EMBL/GenBank/DDBJ whole genome shotgun (WGS) entry which is preliminary data.</text>
</comment>